<evidence type="ECO:0000256" key="2">
    <source>
        <dbReference type="ARBA" id="ARBA00022741"/>
    </source>
</evidence>
<dbReference type="InterPro" id="IPR008778">
    <property type="entry name" value="Pirin_C_dom"/>
</dbReference>
<dbReference type="InterPro" id="IPR036891">
    <property type="entry name" value="Signal_recog_part_SRP54_M_sf"/>
</dbReference>
<organism evidence="7">
    <name type="scientific">Agrobacterium albertimagni</name>
    <dbReference type="NCBI Taxonomy" id="147266"/>
    <lineage>
        <taxon>Bacteria</taxon>
        <taxon>Pseudomonadati</taxon>
        <taxon>Pseudomonadota</taxon>
        <taxon>Alphaproteobacteria</taxon>
        <taxon>Hyphomicrobiales</taxon>
        <taxon>Rhizobiaceae</taxon>
        <taxon>Rhizobium/Agrobacterium group</taxon>
        <taxon>Agrobacterium</taxon>
    </lineage>
</organism>
<evidence type="ECO:0000259" key="6">
    <source>
        <dbReference type="PROSITE" id="PS00300"/>
    </source>
</evidence>
<dbReference type="PANTHER" id="PTHR13903:SF8">
    <property type="entry name" value="PIRIN"/>
    <property type="match status" value="1"/>
</dbReference>
<evidence type="ECO:0000256" key="5">
    <source>
        <dbReference type="SAM" id="MobiDB-lite"/>
    </source>
</evidence>
<comment type="caution">
    <text evidence="7">The sequence shown here is derived from an EMBL/GenBank/DDBJ whole genome shotgun (WGS) entry which is preliminary data.</text>
</comment>
<dbReference type="CDD" id="cd02909">
    <property type="entry name" value="cupin_pirin_N"/>
    <property type="match status" value="1"/>
</dbReference>
<dbReference type="InterPro" id="IPR011051">
    <property type="entry name" value="RmlC_Cupin_sf"/>
</dbReference>
<dbReference type="InterPro" id="IPR014710">
    <property type="entry name" value="RmlC-like_jellyroll"/>
</dbReference>
<dbReference type="Gene3D" id="1.10.260.30">
    <property type="entry name" value="Signal recognition particle, SRP54 subunit, M-domain"/>
    <property type="match status" value="1"/>
</dbReference>
<evidence type="ECO:0000256" key="3">
    <source>
        <dbReference type="ARBA" id="ARBA00023134"/>
    </source>
</evidence>
<dbReference type="CDD" id="cd02247">
    <property type="entry name" value="cupin_pirin_C"/>
    <property type="match status" value="1"/>
</dbReference>
<gene>
    <name evidence="7" type="ORF">ENP70_10215</name>
</gene>
<dbReference type="AlphaFoldDB" id="A0A7C1T4L4"/>
<dbReference type="GO" id="GO:0008312">
    <property type="term" value="F:7S RNA binding"/>
    <property type="evidence" value="ECO:0007669"/>
    <property type="project" value="InterPro"/>
</dbReference>
<evidence type="ECO:0000256" key="1">
    <source>
        <dbReference type="ARBA" id="ARBA00008416"/>
    </source>
</evidence>
<sequence length="521" mass="55632">MSIRPVKHESRATPTMEGAGVKLHRVFGFGDPSMTDPFLMMDDFRNDEPNDYLRGFPWHPHRGIETITYVLAGTVEHGDSLGNQGMLGAGDLQWMTAGSGILHQEMPKGDFAGRMHGFQLWANLPSSLKMTTPRYQDIKSADIPVVIDDDGTAVRVICGDFWGKNGPVDGIAADPVYLDISVPPGKRKTFPVDTYRSAFAYIFAGSGSFRDASKPFGVKVEKEYMGEELNIRDLSGNRTLVVFDTGDEITVQAGEQGIRFLLVTGKPIKLIGVGEKMTELDEFHPRRIADRILGMGDIVSLVEKAAENIDADKARAMAEKMAKGKFDLNDLAEQIKQMQAMGGMGGIMGMMPGMAGMKDKISAAGLDDKVFKRQLAIISSMTKAERSNPDVLKHSRKKRIAAGSGTDASDINKLLKMHRQMADMMKAMGGKKGGGMMKQMMGGLASKMGLGGMGGGMGMPDLSKMDPKQLEALAKQAEAAGIKPGGLPGLGAGGLPGLGGSKLPGLGGGGFPGLPGLPKKK</sequence>
<dbReference type="EMBL" id="DSKI01000527">
    <property type="protein sequence ID" value="HEB44046.1"/>
    <property type="molecule type" value="Genomic_DNA"/>
</dbReference>
<proteinExistence type="inferred from homology"/>
<dbReference type="InterPro" id="IPR003829">
    <property type="entry name" value="Pirin_N_dom"/>
</dbReference>
<reference evidence="7" key="1">
    <citation type="journal article" date="2020" name="mSystems">
        <title>Genome- and Community-Level Interaction Insights into Carbon Utilization and Element Cycling Functions of Hydrothermarchaeota in Hydrothermal Sediment.</title>
        <authorList>
            <person name="Zhou Z."/>
            <person name="Liu Y."/>
            <person name="Xu W."/>
            <person name="Pan J."/>
            <person name="Luo Z.H."/>
            <person name="Li M."/>
        </authorList>
    </citation>
    <scope>NUCLEOTIDE SEQUENCE [LARGE SCALE GENOMIC DNA]</scope>
    <source>
        <strain evidence="7">SpSt-243</strain>
    </source>
</reference>
<keyword evidence="2" id="KW-0547">Nucleotide-binding</keyword>
<dbReference type="GO" id="GO:0006614">
    <property type="term" value="P:SRP-dependent cotranslational protein targeting to membrane"/>
    <property type="evidence" value="ECO:0007669"/>
    <property type="project" value="InterPro"/>
</dbReference>
<dbReference type="Pfam" id="PF02678">
    <property type="entry name" value="Pirin"/>
    <property type="match status" value="1"/>
</dbReference>
<feature type="region of interest" description="Disordered" evidence="5">
    <location>
        <begin position="481"/>
        <end position="521"/>
    </location>
</feature>
<dbReference type="GO" id="GO:0005525">
    <property type="term" value="F:GTP binding"/>
    <property type="evidence" value="ECO:0007669"/>
    <property type="project" value="UniProtKB-KW"/>
</dbReference>
<dbReference type="PROSITE" id="PS00300">
    <property type="entry name" value="SRP54"/>
    <property type="match status" value="1"/>
</dbReference>
<dbReference type="SMART" id="SM00962">
    <property type="entry name" value="SRP54"/>
    <property type="match status" value="1"/>
</dbReference>
<evidence type="ECO:0000256" key="4">
    <source>
        <dbReference type="RuleBase" id="RU003457"/>
    </source>
</evidence>
<dbReference type="InterPro" id="IPR012093">
    <property type="entry name" value="Pirin"/>
</dbReference>
<evidence type="ECO:0000313" key="7">
    <source>
        <dbReference type="EMBL" id="HEB44046.1"/>
    </source>
</evidence>
<dbReference type="SUPFAM" id="SSF47446">
    <property type="entry name" value="Signal peptide-binding domain"/>
    <property type="match status" value="1"/>
</dbReference>
<dbReference type="Pfam" id="PF02978">
    <property type="entry name" value="SRP_SPB"/>
    <property type="match status" value="1"/>
</dbReference>
<keyword evidence="3" id="KW-0342">GTP-binding</keyword>
<dbReference type="Gene3D" id="2.60.120.10">
    <property type="entry name" value="Jelly Rolls"/>
    <property type="match status" value="2"/>
</dbReference>
<comment type="similarity">
    <text evidence="1 4">Belongs to the pirin family.</text>
</comment>
<feature type="compositionally biased region" description="Gly residues" evidence="5">
    <location>
        <begin position="483"/>
        <end position="513"/>
    </location>
</feature>
<dbReference type="SUPFAM" id="SSF51182">
    <property type="entry name" value="RmlC-like cupins"/>
    <property type="match status" value="1"/>
</dbReference>
<dbReference type="InterPro" id="IPR004125">
    <property type="entry name" value="Signal_recog_particle_SRP54_M"/>
</dbReference>
<feature type="domain" description="SRP54-type proteins GTP-binding" evidence="6">
    <location>
        <begin position="267"/>
        <end position="280"/>
    </location>
</feature>
<name>A0A7C1T4L4_9HYPH</name>
<protein>
    <recommendedName>
        <fullName evidence="6">SRP54-type proteins GTP-binding domain-containing protein</fullName>
    </recommendedName>
</protein>
<dbReference type="PANTHER" id="PTHR13903">
    <property type="entry name" value="PIRIN-RELATED"/>
    <property type="match status" value="1"/>
</dbReference>
<dbReference type="GO" id="GO:0048500">
    <property type="term" value="C:signal recognition particle"/>
    <property type="evidence" value="ECO:0007669"/>
    <property type="project" value="InterPro"/>
</dbReference>
<dbReference type="Pfam" id="PF05726">
    <property type="entry name" value="Pirin_C"/>
    <property type="match status" value="1"/>
</dbReference>
<dbReference type="InterPro" id="IPR000897">
    <property type="entry name" value="SRP54_GTPase_dom"/>
</dbReference>
<accession>A0A7C1T4L4</accession>